<dbReference type="Pfam" id="PF01478">
    <property type="entry name" value="Peptidase_A24"/>
    <property type="match status" value="1"/>
</dbReference>
<comment type="caution">
    <text evidence="3">The sequence shown here is derived from an EMBL/GenBank/DDBJ whole genome shotgun (WGS) entry which is preliminary data.</text>
</comment>
<dbReference type="InterPro" id="IPR000045">
    <property type="entry name" value="Prepilin_IV_endopep_pep"/>
</dbReference>
<feature type="transmembrane region" description="Helical" evidence="1">
    <location>
        <begin position="100"/>
        <end position="118"/>
    </location>
</feature>
<feature type="transmembrane region" description="Helical" evidence="1">
    <location>
        <begin position="124"/>
        <end position="151"/>
    </location>
</feature>
<keyword evidence="1" id="KW-0812">Transmembrane</keyword>
<sequence>MFDFFVLFFTIISWYYIFLPDFKASSLDTKLKSKCYILTIHLFIVWFAFYLPYSLSNQIVLLTLLFCSLSDVYDQSIYPVVLIPAILIGLLDYRAVSIDYCIGLVTFIALLICIYFEKMGLGDALIYLIIGLNFSFENANYILITACFILLSCQLTHSKVKHPFVPYLLVSFLLVRLLIP</sequence>
<evidence type="ECO:0000313" key="3">
    <source>
        <dbReference type="EMBL" id="KRN04296.1"/>
    </source>
</evidence>
<proteinExistence type="predicted"/>
<feature type="domain" description="Prepilin type IV endopeptidase peptidase" evidence="2">
    <location>
        <begin position="59"/>
        <end position="151"/>
    </location>
</feature>
<evidence type="ECO:0000259" key="2">
    <source>
        <dbReference type="Pfam" id="PF01478"/>
    </source>
</evidence>
<evidence type="ECO:0000313" key="4">
    <source>
        <dbReference type="Proteomes" id="UP000051378"/>
    </source>
</evidence>
<organism evidence="3 4">
    <name type="scientific">Holzapfeliella floricola DSM 23037 = JCM 16512</name>
    <dbReference type="NCBI Taxonomy" id="1423744"/>
    <lineage>
        <taxon>Bacteria</taxon>
        <taxon>Bacillati</taxon>
        <taxon>Bacillota</taxon>
        <taxon>Bacilli</taxon>
        <taxon>Lactobacillales</taxon>
        <taxon>Lactobacillaceae</taxon>
        <taxon>Holzapfeliella</taxon>
    </lineage>
</organism>
<dbReference type="STRING" id="1423744.FC86_GL000394"/>
<feature type="transmembrane region" description="Helical" evidence="1">
    <location>
        <begin position="6"/>
        <end position="24"/>
    </location>
</feature>
<keyword evidence="4" id="KW-1185">Reference proteome</keyword>
<feature type="transmembrane region" description="Helical" evidence="1">
    <location>
        <begin position="36"/>
        <end position="55"/>
    </location>
</feature>
<dbReference type="AlphaFoldDB" id="A0A0R2DJN5"/>
<reference evidence="3 4" key="1">
    <citation type="journal article" date="2015" name="Genome Announc.">
        <title>Expanding the biotechnology potential of lactobacilli through comparative genomics of 213 strains and associated genera.</title>
        <authorList>
            <person name="Sun Z."/>
            <person name="Harris H.M."/>
            <person name="McCann A."/>
            <person name="Guo C."/>
            <person name="Argimon S."/>
            <person name="Zhang W."/>
            <person name="Yang X."/>
            <person name="Jeffery I.B."/>
            <person name="Cooney J.C."/>
            <person name="Kagawa T.F."/>
            <person name="Liu W."/>
            <person name="Song Y."/>
            <person name="Salvetti E."/>
            <person name="Wrobel A."/>
            <person name="Rasinkangas P."/>
            <person name="Parkhill J."/>
            <person name="Rea M.C."/>
            <person name="O'Sullivan O."/>
            <person name="Ritari J."/>
            <person name="Douillard F.P."/>
            <person name="Paul Ross R."/>
            <person name="Yang R."/>
            <person name="Briner A.E."/>
            <person name="Felis G.E."/>
            <person name="de Vos W.M."/>
            <person name="Barrangou R."/>
            <person name="Klaenhammer T.R."/>
            <person name="Caufield P.W."/>
            <person name="Cui Y."/>
            <person name="Zhang H."/>
            <person name="O'Toole P.W."/>
        </authorList>
    </citation>
    <scope>NUCLEOTIDE SEQUENCE [LARGE SCALE GENOMIC DNA]</scope>
    <source>
        <strain evidence="3 4">DSM 23037</strain>
    </source>
</reference>
<protein>
    <recommendedName>
        <fullName evidence="2">Prepilin type IV endopeptidase peptidase domain-containing protein</fullName>
    </recommendedName>
</protein>
<dbReference type="GO" id="GO:0016020">
    <property type="term" value="C:membrane"/>
    <property type="evidence" value="ECO:0007669"/>
    <property type="project" value="InterPro"/>
</dbReference>
<dbReference type="Gene3D" id="1.20.120.1220">
    <property type="match status" value="1"/>
</dbReference>
<dbReference type="RefSeq" id="WP_056974563.1">
    <property type="nucleotide sequence ID" value="NZ_AYZL01000016.1"/>
</dbReference>
<dbReference type="GO" id="GO:0004190">
    <property type="term" value="F:aspartic-type endopeptidase activity"/>
    <property type="evidence" value="ECO:0007669"/>
    <property type="project" value="InterPro"/>
</dbReference>
<keyword evidence="1" id="KW-0472">Membrane</keyword>
<dbReference type="EMBL" id="AYZL01000016">
    <property type="protein sequence ID" value="KRN04296.1"/>
    <property type="molecule type" value="Genomic_DNA"/>
</dbReference>
<dbReference type="PATRIC" id="fig|1423744.4.peg.405"/>
<gene>
    <name evidence="3" type="ORF">FC86_GL000394</name>
</gene>
<feature type="transmembrane region" description="Helical" evidence="1">
    <location>
        <begin position="75"/>
        <end position="93"/>
    </location>
</feature>
<accession>A0A0R2DJN5</accession>
<dbReference type="Proteomes" id="UP000051378">
    <property type="component" value="Unassembled WGS sequence"/>
</dbReference>
<keyword evidence="1" id="KW-1133">Transmembrane helix</keyword>
<name>A0A0R2DJN5_9LACO</name>
<evidence type="ECO:0000256" key="1">
    <source>
        <dbReference type="SAM" id="Phobius"/>
    </source>
</evidence>